<protein>
    <recommendedName>
        <fullName evidence="2">Lipoprotein</fullName>
    </recommendedName>
</protein>
<dbReference type="PROSITE" id="PS51257">
    <property type="entry name" value="PROKAR_LIPOPROTEIN"/>
    <property type="match status" value="1"/>
</dbReference>
<name>A0A6S6U272_9BACT</name>
<dbReference type="AlphaFoldDB" id="A0A6S6U272"/>
<evidence type="ECO:0000313" key="1">
    <source>
        <dbReference type="EMBL" id="CAA6820829.1"/>
    </source>
</evidence>
<evidence type="ECO:0008006" key="2">
    <source>
        <dbReference type="Google" id="ProtNLM"/>
    </source>
</evidence>
<organism evidence="1">
    <name type="scientific">uncultured Aureispira sp</name>
    <dbReference type="NCBI Taxonomy" id="1331704"/>
    <lineage>
        <taxon>Bacteria</taxon>
        <taxon>Pseudomonadati</taxon>
        <taxon>Bacteroidota</taxon>
        <taxon>Saprospiria</taxon>
        <taxon>Saprospirales</taxon>
        <taxon>Saprospiraceae</taxon>
        <taxon>Aureispira</taxon>
        <taxon>environmental samples</taxon>
    </lineage>
</organism>
<proteinExistence type="predicted"/>
<reference evidence="1" key="1">
    <citation type="submission" date="2020-01" db="EMBL/GenBank/DDBJ databases">
        <authorList>
            <person name="Meier V. D."/>
            <person name="Meier V D."/>
        </authorList>
    </citation>
    <scope>NUCLEOTIDE SEQUENCE</scope>
    <source>
        <strain evidence="1">HLG_WM_MAG_10</strain>
    </source>
</reference>
<gene>
    <name evidence="1" type="ORF">HELGO_WM45115</name>
</gene>
<dbReference type="EMBL" id="CACVAQ010000290">
    <property type="protein sequence ID" value="CAA6820829.1"/>
    <property type="molecule type" value="Genomic_DNA"/>
</dbReference>
<accession>A0A6S6U272</accession>
<sequence length="114" mass="12466">MKIIPQIAPSWGVWSSLIFVCLLLVSCGGPNGKDYAQKLCDCSDAFSKAAIQLKAGTINEASFEQLEADHIVCMGEDNPLKKLEDDPEALLQFKAEFIDALGKKCPEIARNMGY</sequence>